<evidence type="ECO:0000313" key="3">
    <source>
        <dbReference type="Proteomes" id="UP000214646"/>
    </source>
</evidence>
<feature type="domain" description="DUF6362" evidence="1">
    <location>
        <begin position="19"/>
        <end position="119"/>
    </location>
</feature>
<dbReference type="Pfam" id="PF19889">
    <property type="entry name" value="DUF6362"/>
    <property type="match status" value="1"/>
</dbReference>
<evidence type="ECO:0000259" key="1">
    <source>
        <dbReference type="Pfam" id="PF19889"/>
    </source>
</evidence>
<dbReference type="InterPro" id="IPR045942">
    <property type="entry name" value="DUF6362"/>
</dbReference>
<comment type="caution">
    <text evidence="2">The sequence shown here is derived from an EMBL/GenBank/DDBJ whole genome shotgun (WGS) entry which is preliminary data.</text>
</comment>
<gene>
    <name evidence="2" type="ORF">FRUB_07970</name>
</gene>
<keyword evidence="3" id="KW-1185">Reference proteome</keyword>
<proteinExistence type="predicted"/>
<accession>A0A225DEH5</accession>
<dbReference type="EMBL" id="NIDE01000016">
    <property type="protein sequence ID" value="OWK36918.1"/>
    <property type="molecule type" value="Genomic_DNA"/>
</dbReference>
<dbReference type="Proteomes" id="UP000214646">
    <property type="component" value="Unassembled WGS sequence"/>
</dbReference>
<dbReference type="OrthoDB" id="7360866at2"/>
<name>A0A225DEH5_9BACT</name>
<organism evidence="2 3">
    <name type="scientific">Fimbriiglobus ruber</name>
    <dbReference type="NCBI Taxonomy" id="1908690"/>
    <lineage>
        <taxon>Bacteria</taxon>
        <taxon>Pseudomonadati</taxon>
        <taxon>Planctomycetota</taxon>
        <taxon>Planctomycetia</taxon>
        <taxon>Gemmatales</taxon>
        <taxon>Gemmataceae</taxon>
        <taxon>Fimbriiglobus</taxon>
    </lineage>
</organism>
<dbReference type="RefSeq" id="WP_088258618.1">
    <property type="nucleotide sequence ID" value="NZ_NIDE01000016.1"/>
</dbReference>
<evidence type="ECO:0000313" key="2">
    <source>
        <dbReference type="EMBL" id="OWK36918.1"/>
    </source>
</evidence>
<reference evidence="3" key="1">
    <citation type="submission" date="2017-06" db="EMBL/GenBank/DDBJ databases">
        <title>Genome analysis of Fimbriiglobus ruber SP5, the first member of the order Planctomycetales with confirmed chitinolytic capability.</title>
        <authorList>
            <person name="Ravin N.V."/>
            <person name="Rakitin A.L."/>
            <person name="Ivanova A.A."/>
            <person name="Beletsky A.V."/>
            <person name="Kulichevskaya I.S."/>
            <person name="Mardanov A.V."/>
            <person name="Dedysh S.N."/>
        </authorList>
    </citation>
    <scope>NUCLEOTIDE SEQUENCE [LARGE SCALE GENOMIC DNA]</scope>
    <source>
        <strain evidence="3">SP5</strain>
    </source>
</reference>
<dbReference type="AlphaFoldDB" id="A0A225DEH5"/>
<protein>
    <recommendedName>
        <fullName evidence="1">DUF6362 domain-containing protein</fullName>
    </recommendedName>
</protein>
<sequence>MLDAVEVMDQIERATRTLKKLPRVGVKSRFCNWPEVVLNFMDAYGYTDPVQPKIVPTARQLTQMDQVIRWMAWLSQYGEDAEYSRIIWYRAENRSWRSIAGRVGLAPNTCRERFRFGVHGLTHAIECGKVK</sequence>